<sequence>MSKRLVRISAPGFHDALRELPPIMVHAVTRRGNSVFGKIESVQVGGITLTDTRFHQHYFAFTDLYEIVYDKVEA</sequence>
<keyword evidence="2" id="KW-1185">Reference proteome</keyword>
<accession>A0ABX7I7N3</accession>
<proteinExistence type="predicted"/>
<protein>
    <submittedName>
        <fullName evidence="1">Uncharacterized protein</fullName>
    </submittedName>
</protein>
<name>A0ABX7I7N3_9BACT</name>
<dbReference type="EMBL" id="CP056775">
    <property type="protein sequence ID" value="QRR01567.1"/>
    <property type="molecule type" value="Genomic_DNA"/>
</dbReference>
<organism evidence="1 2">
    <name type="scientific">Dyadobacter sandarakinus</name>
    <dbReference type="NCBI Taxonomy" id="2747268"/>
    <lineage>
        <taxon>Bacteria</taxon>
        <taxon>Pseudomonadati</taxon>
        <taxon>Bacteroidota</taxon>
        <taxon>Cytophagia</taxon>
        <taxon>Cytophagales</taxon>
        <taxon>Spirosomataceae</taxon>
        <taxon>Dyadobacter</taxon>
    </lineage>
</organism>
<dbReference type="Proteomes" id="UP000612680">
    <property type="component" value="Chromosome"/>
</dbReference>
<reference evidence="1 2" key="1">
    <citation type="submission" date="2020-06" db="EMBL/GenBank/DDBJ databases">
        <title>Dyadobacter sandarakinus sp. nov., isolated from the soil of the Arctic Yellow River Station.</title>
        <authorList>
            <person name="Zhang Y."/>
            <person name="Peng F."/>
        </authorList>
    </citation>
    <scope>NUCLEOTIDE SEQUENCE [LARGE SCALE GENOMIC DNA]</scope>
    <source>
        <strain evidence="1 2">Q3-56</strain>
    </source>
</reference>
<evidence type="ECO:0000313" key="2">
    <source>
        <dbReference type="Proteomes" id="UP000612680"/>
    </source>
</evidence>
<dbReference type="RefSeq" id="WP_204664049.1">
    <property type="nucleotide sequence ID" value="NZ_CP056775.1"/>
</dbReference>
<evidence type="ECO:0000313" key="1">
    <source>
        <dbReference type="EMBL" id="QRR01567.1"/>
    </source>
</evidence>
<gene>
    <name evidence="1" type="ORF">HWI92_11945</name>
</gene>